<name>A0A2S7UWM8_9GAMM</name>
<evidence type="ECO:0000313" key="2">
    <source>
        <dbReference type="Proteomes" id="UP000239007"/>
    </source>
</evidence>
<gene>
    <name evidence="1" type="ORF">BTO11_11145</name>
</gene>
<accession>A0A2S7UWM8</accession>
<evidence type="ECO:0008006" key="3">
    <source>
        <dbReference type="Google" id="ProtNLM"/>
    </source>
</evidence>
<dbReference type="RefSeq" id="WP_105052660.1">
    <property type="nucleotide sequence ID" value="NZ_BMYG01000013.1"/>
</dbReference>
<dbReference type="InterPro" id="IPR025358">
    <property type="entry name" value="DUF4262"/>
</dbReference>
<dbReference type="Proteomes" id="UP000239007">
    <property type="component" value="Unassembled WGS sequence"/>
</dbReference>
<proteinExistence type="predicted"/>
<keyword evidence="2" id="KW-1185">Reference proteome</keyword>
<dbReference type="EMBL" id="MSCH01000003">
    <property type="protein sequence ID" value="PQJ54148.1"/>
    <property type="molecule type" value="Genomic_DNA"/>
</dbReference>
<reference evidence="1 2" key="1">
    <citation type="submission" date="2016-12" db="EMBL/GenBank/DDBJ databases">
        <title>Diversity of luminous bacteria.</title>
        <authorList>
            <person name="Yoshizawa S."/>
            <person name="Kogure K."/>
        </authorList>
    </citation>
    <scope>NUCLEOTIDE SEQUENCE [LARGE SCALE GENOMIC DNA]</scope>
    <source>
        <strain evidence="1 2">SA4-48</strain>
    </source>
</reference>
<sequence>MNESEKKIIGNIDEYGCHITSVVDRKKEDPDFTYTIGINQEEKAPELIVLGLRHELGSWIANEYNRRVKGGEKFLEGEYYNGFLEGFQVSFREVAEEYKKEFMLSCNWLYKGTNYPALQLVYPNISGVWPWAEDADEEFRDLQPSFQEKPEW</sequence>
<comment type="caution">
    <text evidence="1">The sequence shown here is derived from an EMBL/GenBank/DDBJ whole genome shotgun (WGS) entry which is preliminary data.</text>
</comment>
<protein>
    <recommendedName>
        <fullName evidence="3">DUF4262 domain-containing protein</fullName>
    </recommendedName>
</protein>
<organism evidence="1 2">
    <name type="scientific">Psychrosphaera saromensis</name>
    <dbReference type="NCBI Taxonomy" id="716813"/>
    <lineage>
        <taxon>Bacteria</taxon>
        <taxon>Pseudomonadati</taxon>
        <taxon>Pseudomonadota</taxon>
        <taxon>Gammaproteobacteria</taxon>
        <taxon>Alteromonadales</taxon>
        <taxon>Pseudoalteromonadaceae</taxon>
        <taxon>Psychrosphaera</taxon>
    </lineage>
</organism>
<evidence type="ECO:0000313" key="1">
    <source>
        <dbReference type="EMBL" id="PQJ54148.1"/>
    </source>
</evidence>
<dbReference type="OrthoDB" id="9793188at2"/>
<dbReference type="Pfam" id="PF14081">
    <property type="entry name" value="DUF4262"/>
    <property type="match status" value="1"/>
</dbReference>
<dbReference type="AlphaFoldDB" id="A0A2S7UWM8"/>